<organism evidence="1 2">
    <name type="scientific">Mythimna loreyi</name>
    <dbReference type="NCBI Taxonomy" id="667449"/>
    <lineage>
        <taxon>Eukaryota</taxon>
        <taxon>Metazoa</taxon>
        <taxon>Ecdysozoa</taxon>
        <taxon>Arthropoda</taxon>
        <taxon>Hexapoda</taxon>
        <taxon>Insecta</taxon>
        <taxon>Pterygota</taxon>
        <taxon>Neoptera</taxon>
        <taxon>Endopterygota</taxon>
        <taxon>Lepidoptera</taxon>
        <taxon>Glossata</taxon>
        <taxon>Ditrysia</taxon>
        <taxon>Noctuoidea</taxon>
        <taxon>Noctuidae</taxon>
        <taxon>Noctuinae</taxon>
        <taxon>Hadenini</taxon>
        <taxon>Mythimna</taxon>
    </lineage>
</organism>
<dbReference type="Proteomes" id="UP001231649">
    <property type="component" value="Chromosome 22"/>
</dbReference>
<reference evidence="1" key="1">
    <citation type="submission" date="2023-03" db="EMBL/GenBank/DDBJ databases">
        <title>Chromosome-level genomes of two armyworms, Mythimna separata and Mythimna loreyi, provide insights into the biosynthesis and reception of sex pheromones.</title>
        <authorList>
            <person name="Zhao H."/>
        </authorList>
    </citation>
    <scope>NUCLEOTIDE SEQUENCE</scope>
    <source>
        <strain evidence="1">BeijingLab</strain>
    </source>
</reference>
<name>A0ACC2Q8Q8_9NEOP</name>
<dbReference type="EMBL" id="CM056798">
    <property type="protein sequence ID" value="KAJ8711575.1"/>
    <property type="molecule type" value="Genomic_DNA"/>
</dbReference>
<protein>
    <submittedName>
        <fullName evidence="1">Uncharacterized protein</fullName>
    </submittedName>
</protein>
<proteinExistence type="predicted"/>
<evidence type="ECO:0000313" key="1">
    <source>
        <dbReference type="EMBL" id="KAJ8711575.1"/>
    </source>
</evidence>
<keyword evidence="2" id="KW-1185">Reference proteome</keyword>
<comment type="caution">
    <text evidence="1">The sequence shown here is derived from an EMBL/GenBank/DDBJ whole genome shotgun (WGS) entry which is preliminary data.</text>
</comment>
<evidence type="ECO:0000313" key="2">
    <source>
        <dbReference type="Proteomes" id="UP001231649"/>
    </source>
</evidence>
<sequence length="477" mass="51196">MTSKVKSNIMSSVNSHDDELYVSRRSGSRSIKKIIETKVFEGDFRGAVRLLMSDDSFAPGDADTLASLKLKHPDPSRPLSFPPEPDPSITVLSVTVEDVLSALASFYSGSAAGLDGIRPGHLKELVSVSAGENGRRLVGCLTRLANFLLSGSPIFLSAVPEAITSRTQLLLSAQERLKDLSAHVAIILLRMCFALPKITYLMRTTPTWLCPEEVSSFDNALKLVVQSVLNVSLDGPQWRQAALPIRCGGLGVRCARDVGLPAFLASAHGVANLVTVLLGTNGDGGSMPFVSDAVSAWLSLSSDAAIPESKHVQRAWDDIGVKLLQEHLLGGAVGVDKARLRAVSQPESGAWLQAIPSPHLGTLLDDDSLRVAVALRLGCKVCEPHICTCGSMVEADGHHALSCRRCTGRFPRHHALNDIIRRALVSANIPCVLEPPGLSRSDEFVILKVTKGLVKPFFFTVGVPFILLRSRSPTTDI</sequence>
<gene>
    <name evidence="1" type="ORF">PYW08_008529</name>
</gene>
<accession>A0ACC2Q8Q8</accession>